<evidence type="ECO:0000256" key="1">
    <source>
        <dbReference type="SAM" id="SignalP"/>
    </source>
</evidence>
<keyword evidence="3" id="KW-1185">Reference proteome</keyword>
<gene>
    <name evidence="2" type="ORF">IAS62_006367</name>
</gene>
<evidence type="ECO:0000313" key="3">
    <source>
        <dbReference type="Proteomes" id="UP001432216"/>
    </source>
</evidence>
<organism evidence="2 3">
    <name type="scientific">Cryptococcus decagattii</name>
    <dbReference type="NCBI Taxonomy" id="1859122"/>
    <lineage>
        <taxon>Eukaryota</taxon>
        <taxon>Fungi</taxon>
        <taxon>Dikarya</taxon>
        <taxon>Basidiomycota</taxon>
        <taxon>Agaricomycotina</taxon>
        <taxon>Tremellomycetes</taxon>
        <taxon>Tremellales</taxon>
        <taxon>Cryptococcaceae</taxon>
        <taxon>Cryptococcus</taxon>
        <taxon>Cryptococcus gattii species complex</taxon>
    </lineage>
</organism>
<feature type="signal peptide" evidence="1">
    <location>
        <begin position="1"/>
        <end position="19"/>
    </location>
</feature>
<protein>
    <submittedName>
        <fullName evidence="2">Uncharacterized protein</fullName>
    </submittedName>
</protein>
<dbReference type="GeneID" id="89993135"/>
<keyword evidence="1" id="KW-0732">Signal</keyword>
<evidence type="ECO:0000313" key="2">
    <source>
        <dbReference type="EMBL" id="WVO24983.1"/>
    </source>
</evidence>
<proteinExistence type="predicted"/>
<dbReference type="RefSeq" id="XP_064724222.1">
    <property type="nucleotide sequence ID" value="XM_064868150.1"/>
</dbReference>
<accession>A0ABZ2B2E5</accession>
<dbReference type="EMBL" id="CP143818">
    <property type="protein sequence ID" value="WVO24983.1"/>
    <property type="molecule type" value="Genomic_DNA"/>
</dbReference>
<dbReference type="Proteomes" id="UP001432216">
    <property type="component" value="Chromosome 13"/>
</dbReference>
<reference evidence="2 3" key="1">
    <citation type="submission" date="2024-01" db="EMBL/GenBank/DDBJ databases">
        <title>Comparative genomics of Cryptococcus and Kwoniella reveals pathogenesis evolution and contrasting modes of karyotype evolution via chromosome fusion or intercentromeric recombination.</title>
        <authorList>
            <person name="Coelho M.A."/>
            <person name="David-Palma M."/>
            <person name="Shea T."/>
            <person name="Bowers K."/>
            <person name="McGinley-Smith S."/>
            <person name="Mohammad A.W."/>
            <person name="Gnirke A."/>
            <person name="Yurkov A.M."/>
            <person name="Nowrousian M."/>
            <person name="Sun S."/>
            <person name="Cuomo C.A."/>
            <person name="Heitman J."/>
        </authorList>
    </citation>
    <scope>NUCLEOTIDE SEQUENCE [LARGE SCALE GENOMIC DNA]</scope>
    <source>
        <strain evidence="2 3">7685027</strain>
    </source>
</reference>
<name>A0ABZ2B2E5_9TREE</name>
<feature type="chain" id="PRO_5046685039" evidence="1">
    <location>
        <begin position="20"/>
        <end position="134"/>
    </location>
</feature>
<sequence>MRCSSIVRLLPVLVLLAQAAPAINRHLGNDLLPTNTPFSNPPYPPPVTTAGNHFSHGTNEVHDFRDILSSAESIWDKATSNAASILHETTKIASLLDKATAVIGSVVAVVTNEAAKVVGDLTDRGVVVTESDKE</sequence>